<keyword evidence="5" id="KW-1185">Reference proteome</keyword>
<dbReference type="InterPro" id="IPR006860">
    <property type="entry name" value="FecR"/>
</dbReference>
<protein>
    <submittedName>
        <fullName evidence="4">FecR protein</fullName>
    </submittedName>
</protein>
<dbReference type="InterPro" id="IPR012373">
    <property type="entry name" value="Ferrdict_sens_TM"/>
</dbReference>
<dbReference type="PIRSF" id="PIRSF018266">
    <property type="entry name" value="FecR"/>
    <property type="match status" value="1"/>
</dbReference>
<reference evidence="5" key="1">
    <citation type="submission" date="2016-10" db="EMBL/GenBank/DDBJ databases">
        <authorList>
            <person name="Varghese N."/>
            <person name="Submissions S."/>
        </authorList>
    </citation>
    <scope>NUCLEOTIDE SEQUENCE [LARGE SCALE GENOMIC DNA]</scope>
    <source>
        <strain evidence="5">DSM 3695</strain>
    </source>
</reference>
<dbReference type="RefSeq" id="WP_089901203.1">
    <property type="nucleotide sequence ID" value="NZ_FOJG01000002.1"/>
</dbReference>
<evidence type="ECO:0000259" key="3">
    <source>
        <dbReference type="Pfam" id="PF16344"/>
    </source>
</evidence>
<dbReference type="AlphaFoldDB" id="A0A1I0SB06"/>
<evidence type="ECO:0000259" key="2">
    <source>
        <dbReference type="Pfam" id="PF04773"/>
    </source>
</evidence>
<dbReference type="OrthoDB" id="1452822at2"/>
<proteinExistence type="predicted"/>
<dbReference type="GO" id="GO:0016989">
    <property type="term" value="F:sigma factor antagonist activity"/>
    <property type="evidence" value="ECO:0007669"/>
    <property type="project" value="TreeGrafter"/>
</dbReference>
<keyword evidence="1" id="KW-1133">Transmembrane helix</keyword>
<feature type="domain" description="FecR protein" evidence="2">
    <location>
        <begin position="167"/>
        <end position="264"/>
    </location>
</feature>
<dbReference type="STRING" id="29529.SAMN04488122_5712"/>
<organism evidence="4 5">
    <name type="scientific">Chitinophaga arvensicola</name>
    <dbReference type="NCBI Taxonomy" id="29529"/>
    <lineage>
        <taxon>Bacteria</taxon>
        <taxon>Pseudomonadati</taxon>
        <taxon>Bacteroidota</taxon>
        <taxon>Chitinophagia</taxon>
        <taxon>Chitinophagales</taxon>
        <taxon>Chitinophagaceae</taxon>
        <taxon>Chitinophaga</taxon>
    </lineage>
</organism>
<dbReference type="Gene3D" id="2.60.120.1440">
    <property type="match status" value="1"/>
</dbReference>
<evidence type="ECO:0000313" key="5">
    <source>
        <dbReference type="Proteomes" id="UP000199310"/>
    </source>
</evidence>
<dbReference type="EMBL" id="FOJG01000002">
    <property type="protein sequence ID" value="SEW53841.1"/>
    <property type="molecule type" value="Genomic_DNA"/>
</dbReference>
<name>A0A1I0SB06_9BACT</name>
<dbReference type="Pfam" id="PF16344">
    <property type="entry name" value="FecR_C"/>
    <property type="match status" value="1"/>
</dbReference>
<keyword evidence="1" id="KW-0812">Transmembrane</keyword>
<evidence type="ECO:0000313" key="4">
    <source>
        <dbReference type="EMBL" id="SEW53841.1"/>
    </source>
</evidence>
<feature type="transmembrane region" description="Helical" evidence="1">
    <location>
        <begin position="76"/>
        <end position="95"/>
    </location>
</feature>
<dbReference type="Proteomes" id="UP000199310">
    <property type="component" value="Unassembled WGS sequence"/>
</dbReference>
<evidence type="ECO:0000256" key="1">
    <source>
        <dbReference type="SAM" id="Phobius"/>
    </source>
</evidence>
<dbReference type="Gene3D" id="3.55.50.30">
    <property type="match status" value="1"/>
</dbReference>
<accession>A0A1I0SB06</accession>
<dbReference type="InterPro" id="IPR032508">
    <property type="entry name" value="FecR_C"/>
</dbReference>
<dbReference type="PANTHER" id="PTHR30273:SF2">
    <property type="entry name" value="PROTEIN FECR"/>
    <property type="match status" value="1"/>
</dbReference>
<keyword evidence="1" id="KW-0472">Membrane</keyword>
<dbReference type="Pfam" id="PF04773">
    <property type="entry name" value="FecR"/>
    <property type="match status" value="1"/>
</dbReference>
<sequence>MNMDKKEGRNLLNKYLEGRCTPEERVQVEQWYAGLTAESDWHMESARREEAQLAMKQRIDRQLGLAPSRPVWQRSWIRYAAAVLLLAGAATVFFLRTSKTPAPAPVAEILPGGNKAILTLGNGKTIALDQAAAENIAQQGNSRISKLAGGQLIYQSQGNAVTTEYNTLSTPRGGQYRLVLPDGSKVWLNALSSVRFPAAFTGKERNVTITGEVYFDIAANATQPFQVSIANNPTRIAVLGTQFNISAYPDEPLIKTTLLQGKVKVSSEAAVILQPGQQAVLANTPGQQPVSLLKEVDTEAAIAWMNGYFQFQQADVKTVMQQIARWYDVNISYEGKIPDRRFSGEISRSANLSEVLKGLSVSGINFRREGRNIIILP</sequence>
<gene>
    <name evidence="4" type="ORF">SAMN04488122_5712</name>
</gene>
<dbReference type="PANTHER" id="PTHR30273">
    <property type="entry name" value="PERIPLASMIC SIGNAL SENSOR AND SIGMA FACTOR ACTIVATOR FECR-RELATED"/>
    <property type="match status" value="1"/>
</dbReference>
<feature type="domain" description="Protein FecR C-terminal" evidence="3">
    <location>
        <begin position="308"/>
        <end position="375"/>
    </location>
</feature>